<proteinExistence type="predicted"/>
<name>A0A382QKA5_9ZZZZ</name>
<reference evidence="1" key="1">
    <citation type="submission" date="2018-05" db="EMBL/GenBank/DDBJ databases">
        <authorList>
            <person name="Lanie J.A."/>
            <person name="Ng W.-L."/>
            <person name="Kazmierczak K.M."/>
            <person name="Andrzejewski T.M."/>
            <person name="Davidsen T.M."/>
            <person name="Wayne K.J."/>
            <person name="Tettelin H."/>
            <person name="Glass J.I."/>
            <person name="Rusch D."/>
            <person name="Podicherti R."/>
            <person name="Tsui H.-C.T."/>
            <person name="Winkler M.E."/>
        </authorList>
    </citation>
    <scope>NUCLEOTIDE SEQUENCE</scope>
</reference>
<sequence>MRTTLLLAIALCISCLNLQAQTKKPKRKPNPVFAPIKDDPKLPRVLLIGDSISIGYTLPTRKLLMGKANLHRIPTNGGPTTKGLESIDAWLGKGKWNLIHFNWGLHDLKYM</sequence>
<evidence type="ECO:0008006" key="2">
    <source>
        <dbReference type="Google" id="ProtNLM"/>
    </source>
</evidence>
<dbReference type="Gene3D" id="3.40.50.1110">
    <property type="entry name" value="SGNH hydrolase"/>
    <property type="match status" value="1"/>
</dbReference>
<evidence type="ECO:0000313" key="1">
    <source>
        <dbReference type="EMBL" id="SVC85959.1"/>
    </source>
</evidence>
<gene>
    <name evidence="1" type="ORF">METZ01_LOCUS338813</name>
</gene>
<dbReference type="EMBL" id="UINC01115148">
    <property type="protein sequence ID" value="SVC85959.1"/>
    <property type="molecule type" value="Genomic_DNA"/>
</dbReference>
<dbReference type="AlphaFoldDB" id="A0A382QKA5"/>
<dbReference type="SUPFAM" id="SSF52266">
    <property type="entry name" value="SGNH hydrolase"/>
    <property type="match status" value="1"/>
</dbReference>
<feature type="non-terminal residue" evidence="1">
    <location>
        <position position="111"/>
    </location>
</feature>
<organism evidence="1">
    <name type="scientific">marine metagenome</name>
    <dbReference type="NCBI Taxonomy" id="408172"/>
    <lineage>
        <taxon>unclassified sequences</taxon>
        <taxon>metagenomes</taxon>
        <taxon>ecological metagenomes</taxon>
    </lineage>
</organism>
<accession>A0A382QKA5</accession>
<dbReference type="InterPro" id="IPR036514">
    <property type="entry name" value="SGNH_hydro_sf"/>
</dbReference>
<protein>
    <recommendedName>
        <fullName evidence="2">SGNH hydrolase-type esterase domain-containing protein</fullName>
    </recommendedName>
</protein>